<dbReference type="Pfam" id="PF13515">
    <property type="entry name" value="FUSC_2"/>
    <property type="match status" value="1"/>
</dbReference>
<proteinExistence type="inferred from homology"/>
<keyword evidence="4 7" id="KW-1133">Transmembrane helix</keyword>
<dbReference type="EMBL" id="FRBK01000050">
    <property type="protein sequence ID" value="SHN34935.1"/>
    <property type="molecule type" value="Genomic_DNA"/>
</dbReference>
<feature type="domain" description="Integral membrane bound transporter" evidence="8">
    <location>
        <begin position="217"/>
        <end position="340"/>
    </location>
</feature>
<accession>A0A9X8R0I4</accession>
<name>A0A9X8R0I4_9ACTN</name>
<feature type="transmembrane region" description="Helical" evidence="7">
    <location>
        <begin position="71"/>
        <end position="91"/>
    </location>
</feature>
<comment type="similarity">
    <text evidence="6">Belongs to the YccS/YhfK family.</text>
</comment>
<keyword evidence="2" id="KW-1003">Cell membrane</keyword>
<evidence type="ECO:0000256" key="3">
    <source>
        <dbReference type="ARBA" id="ARBA00022692"/>
    </source>
</evidence>
<evidence type="ECO:0000259" key="8">
    <source>
        <dbReference type="Pfam" id="PF13515"/>
    </source>
</evidence>
<evidence type="ECO:0000256" key="6">
    <source>
        <dbReference type="ARBA" id="ARBA00043993"/>
    </source>
</evidence>
<evidence type="ECO:0000313" key="10">
    <source>
        <dbReference type="Proteomes" id="UP000184388"/>
    </source>
</evidence>
<feature type="transmembrane region" description="Helical" evidence="7">
    <location>
        <begin position="151"/>
        <end position="171"/>
    </location>
</feature>
<evidence type="ECO:0000313" key="9">
    <source>
        <dbReference type="EMBL" id="SHN34935.1"/>
    </source>
</evidence>
<dbReference type="AlphaFoldDB" id="A0A9X8R0I4"/>
<evidence type="ECO:0000256" key="2">
    <source>
        <dbReference type="ARBA" id="ARBA00022475"/>
    </source>
</evidence>
<sequence length="364" mass="37948">MRHARHAREPHWSRHLLRLRPGRTPYAAMLRAALAIAGPLAVGMASGNAGPWTMVALGALPAVLADHVDGFRARLTGIGLSVLAAIAGLMVGMQADGRGWQNVAVLTLAAFVSGFVSVLSQVASAAGMVFLVLTVVGAGMPMPGPWWQPPLLQLLGGLTVLTLSLLGWALLGRRATPAVAPARGDRQPGRTGSHLRELMHTPVAALYGLRVAVCIALAGILTMAVDLPRPYWIAATIAFVLKPDFGHPLARGVLRSVGTVGGVLIAGAALIWATSGGLYLAVITAAAVLLPWASARNYALQTGAVTALILLLSDQLSHTGPAVLVPRLTDSLIGIAIVAVAGHLLWPHRHHARVGFRLPALAHR</sequence>
<comment type="caution">
    <text evidence="9">The sequence shown here is derived from an EMBL/GenBank/DDBJ whole genome shotgun (WGS) entry which is preliminary data.</text>
</comment>
<dbReference type="Proteomes" id="UP000184388">
    <property type="component" value="Unassembled WGS sequence"/>
</dbReference>
<feature type="transmembrane region" description="Helical" evidence="7">
    <location>
        <begin position="328"/>
        <end position="346"/>
    </location>
</feature>
<keyword evidence="3 7" id="KW-0812">Transmembrane</keyword>
<reference evidence="10" key="1">
    <citation type="submission" date="2016-11" db="EMBL/GenBank/DDBJ databases">
        <authorList>
            <person name="Jaros S."/>
            <person name="Januszkiewicz K."/>
            <person name="Wedrychowicz H."/>
        </authorList>
    </citation>
    <scope>NUCLEOTIDE SEQUENCE [LARGE SCALE GENOMIC DNA]</scope>
    <source>
        <strain evidence="10">CGMCC 4.3555</strain>
    </source>
</reference>
<evidence type="ECO:0000256" key="4">
    <source>
        <dbReference type="ARBA" id="ARBA00022989"/>
    </source>
</evidence>
<feature type="transmembrane region" description="Helical" evidence="7">
    <location>
        <begin position="103"/>
        <end position="131"/>
    </location>
</feature>
<evidence type="ECO:0000256" key="1">
    <source>
        <dbReference type="ARBA" id="ARBA00004651"/>
    </source>
</evidence>
<dbReference type="PANTHER" id="PTHR30509">
    <property type="entry name" value="P-HYDROXYBENZOIC ACID EFFLUX PUMP SUBUNIT-RELATED"/>
    <property type="match status" value="1"/>
</dbReference>
<dbReference type="GO" id="GO:0005886">
    <property type="term" value="C:plasma membrane"/>
    <property type="evidence" value="ECO:0007669"/>
    <property type="project" value="UniProtKB-SubCell"/>
</dbReference>
<dbReference type="InterPro" id="IPR049453">
    <property type="entry name" value="Memb_transporter_dom"/>
</dbReference>
<dbReference type="PANTHER" id="PTHR30509:SF9">
    <property type="entry name" value="MULTIDRUG RESISTANCE PROTEIN MDTO"/>
    <property type="match status" value="1"/>
</dbReference>
<gene>
    <name evidence="9" type="ORF">SAMN05216268_1505</name>
</gene>
<evidence type="ECO:0000256" key="7">
    <source>
        <dbReference type="SAM" id="Phobius"/>
    </source>
</evidence>
<dbReference type="RefSeq" id="WP_167390925.1">
    <property type="nucleotide sequence ID" value="NZ_FRBK01000050.1"/>
</dbReference>
<feature type="transmembrane region" description="Helical" evidence="7">
    <location>
        <begin position="298"/>
        <end position="316"/>
    </location>
</feature>
<feature type="transmembrane region" description="Helical" evidence="7">
    <location>
        <begin position="204"/>
        <end position="225"/>
    </location>
</feature>
<feature type="transmembrane region" description="Helical" evidence="7">
    <location>
        <begin position="262"/>
        <end position="292"/>
    </location>
</feature>
<comment type="subcellular location">
    <subcellularLocation>
        <location evidence="1">Cell membrane</location>
        <topology evidence="1">Multi-pass membrane protein</topology>
    </subcellularLocation>
</comment>
<keyword evidence="5 7" id="KW-0472">Membrane</keyword>
<organism evidence="9 10">
    <name type="scientific">Streptomyces yunnanensis</name>
    <dbReference type="NCBI Taxonomy" id="156453"/>
    <lineage>
        <taxon>Bacteria</taxon>
        <taxon>Bacillati</taxon>
        <taxon>Actinomycetota</taxon>
        <taxon>Actinomycetes</taxon>
        <taxon>Kitasatosporales</taxon>
        <taxon>Streptomycetaceae</taxon>
        <taxon>Streptomyces</taxon>
    </lineage>
</organism>
<protein>
    <submittedName>
        <fullName evidence="9">Fusaric acid resistance protein-like</fullName>
    </submittedName>
</protein>
<evidence type="ECO:0000256" key="5">
    <source>
        <dbReference type="ARBA" id="ARBA00023136"/>
    </source>
</evidence>